<organism evidence="2 3">
    <name type="scientific">Leersia perrieri</name>
    <dbReference type="NCBI Taxonomy" id="77586"/>
    <lineage>
        <taxon>Eukaryota</taxon>
        <taxon>Viridiplantae</taxon>
        <taxon>Streptophyta</taxon>
        <taxon>Embryophyta</taxon>
        <taxon>Tracheophyta</taxon>
        <taxon>Spermatophyta</taxon>
        <taxon>Magnoliopsida</taxon>
        <taxon>Liliopsida</taxon>
        <taxon>Poales</taxon>
        <taxon>Poaceae</taxon>
        <taxon>BOP clade</taxon>
        <taxon>Oryzoideae</taxon>
        <taxon>Oryzeae</taxon>
        <taxon>Oryzinae</taxon>
        <taxon>Leersia</taxon>
    </lineage>
</organism>
<dbReference type="eggNOG" id="ENOG502T889">
    <property type="taxonomic scope" value="Eukaryota"/>
</dbReference>
<dbReference type="PANTHER" id="PTHR35166:SF15">
    <property type="entry name" value="OS05G0193700 PROTEIN"/>
    <property type="match status" value="1"/>
</dbReference>
<keyword evidence="3" id="KW-1185">Reference proteome</keyword>
<accession>A0A0D9WDI9</accession>
<reference evidence="3" key="2">
    <citation type="submission" date="2013-12" db="EMBL/GenBank/DDBJ databases">
        <authorList>
            <person name="Yu Y."/>
            <person name="Lee S."/>
            <person name="de Baynast K."/>
            <person name="Wissotski M."/>
            <person name="Liu L."/>
            <person name="Talag J."/>
            <person name="Goicoechea J."/>
            <person name="Angelova A."/>
            <person name="Jetty R."/>
            <person name="Kudrna D."/>
            <person name="Golser W."/>
            <person name="Rivera L."/>
            <person name="Zhang J."/>
            <person name="Wing R."/>
        </authorList>
    </citation>
    <scope>NUCLEOTIDE SEQUENCE</scope>
</reference>
<feature type="compositionally biased region" description="Basic and acidic residues" evidence="1">
    <location>
        <begin position="1"/>
        <end position="32"/>
    </location>
</feature>
<feature type="region of interest" description="Disordered" evidence="1">
    <location>
        <begin position="1"/>
        <end position="56"/>
    </location>
</feature>
<evidence type="ECO:0000313" key="2">
    <source>
        <dbReference type="EnsemblPlants" id="LPERR05G04950.1"/>
    </source>
</evidence>
<proteinExistence type="predicted"/>
<reference evidence="2" key="3">
    <citation type="submission" date="2015-04" db="UniProtKB">
        <authorList>
            <consortium name="EnsemblPlants"/>
        </authorList>
    </citation>
    <scope>IDENTIFICATION</scope>
</reference>
<dbReference type="PANTHER" id="PTHR35166">
    <property type="entry name" value="OS05G0193700 PROTEIN-RELATED"/>
    <property type="match status" value="1"/>
</dbReference>
<dbReference type="Gramene" id="LPERR05G04950.1">
    <property type="protein sequence ID" value="LPERR05G04950.1"/>
    <property type="gene ID" value="LPERR05G04950"/>
</dbReference>
<sequence>MASVELERDELKVSPNKRKAESLAAKRSDLSESKSLAAAPVVAGDGEESPSKEEKKKMWLLPKEEVRWILAQSNEPVCRQFRDLKRRNPSLVPSPEEKDKNMMLLYQCARESYDAEEEFAKFQAWVRGEYARKGFVEVDYDYFGERADNNRRCDQAWEEVFGHWDFTSDSEDDDIERLIKRTCRRFV</sequence>
<reference evidence="2 3" key="1">
    <citation type="submission" date="2012-08" db="EMBL/GenBank/DDBJ databases">
        <title>Oryza genome evolution.</title>
        <authorList>
            <person name="Wing R.A."/>
        </authorList>
    </citation>
    <scope>NUCLEOTIDE SEQUENCE</scope>
</reference>
<name>A0A0D9WDI9_9ORYZ</name>
<protein>
    <submittedName>
        <fullName evidence="2">Uncharacterized protein</fullName>
    </submittedName>
</protein>
<dbReference type="HOGENOM" id="CLU_113072_0_0_1"/>
<dbReference type="AlphaFoldDB" id="A0A0D9WDI9"/>
<dbReference type="EnsemblPlants" id="LPERR05G04950.1">
    <property type="protein sequence ID" value="LPERR05G04950.1"/>
    <property type="gene ID" value="LPERR05G04950"/>
</dbReference>
<evidence type="ECO:0000313" key="3">
    <source>
        <dbReference type="Proteomes" id="UP000032180"/>
    </source>
</evidence>
<evidence type="ECO:0000256" key="1">
    <source>
        <dbReference type="SAM" id="MobiDB-lite"/>
    </source>
</evidence>
<dbReference type="Proteomes" id="UP000032180">
    <property type="component" value="Chromosome 5"/>
</dbReference>